<keyword evidence="3" id="KW-1185">Reference proteome</keyword>
<dbReference type="CDD" id="cd00229">
    <property type="entry name" value="SGNH_hydrolase"/>
    <property type="match status" value="1"/>
</dbReference>
<evidence type="ECO:0000313" key="3">
    <source>
        <dbReference type="Proteomes" id="UP000635278"/>
    </source>
</evidence>
<evidence type="ECO:0000259" key="1">
    <source>
        <dbReference type="Pfam" id="PF13472"/>
    </source>
</evidence>
<dbReference type="RefSeq" id="WP_173584205.1">
    <property type="nucleotide sequence ID" value="NZ_WOTB01000020.1"/>
</dbReference>
<dbReference type="InterPro" id="IPR013830">
    <property type="entry name" value="SGNH_hydro"/>
</dbReference>
<evidence type="ECO:0000313" key="2">
    <source>
        <dbReference type="EMBL" id="NHN85815.1"/>
    </source>
</evidence>
<organism evidence="2 3">
    <name type="scientific">Acetobacter musti</name>
    <dbReference type="NCBI Taxonomy" id="864732"/>
    <lineage>
        <taxon>Bacteria</taxon>
        <taxon>Pseudomonadati</taxon>
        <taxon>Pseudomonadota</taxon>
        <taxon>Alphaproteobacteria</taxon>
        <taxon>Acetobacterales</taxon>
        <taxon>Acetobacteraceae</taxon>
        <taxon>Acetobacter</taxon>
    </lineage>
</organism>
<reference evidence="2 3" key="1">
    <citation type="journal article" date="2020" name="Int. J. Syst. Evol. Microbiol.">
        <title>Novel acetic acid bacteria from cider fermentations: Acetobacter conturbans sp. nov. and Acetobacter fallax sp. nov.</title>
        <authorList>
            <person name="Sombolestani A.S."/>
            <person name="Cleenwerck I."/>
            <person name="Cnockaert M."/>
            <person name="Borremans W."/>
            <person name="Wieme A.D."/>
            <person name="De Vuyst L."/>
            <person name="Vandamme P."/>
        </authorList>
    </citation>
    <scope>NUCLEOTIDE SEQUENCE [LARGE SCALE GENOMIC DNA]</scope>
    <source>
        <strain evidence="2 3">LMG 30640</strain>
    </source>
</reference>
<protein>
    <recommendedName>
        <fullName evidence="1">SGNH hydrolase-type esterase domain-containing protein</fullName>
    </recommendedName>
</protein>
<feature type="domain" description="SGNH hydrolase-type esterase" evidence="1">
    <location>
        <begin position="159"/>
        <end position="330"/>
    </location>
</feature>
<dbReference type="Pfam" id="PF13472">
    <property type="entry name" value="Lipase_GDSL_2"/>
    <property type="match status" value="1"/>
</dbReference>
<name>A0ABX0JS23_9PROT</name>
<comment type="caution">
    <text evidence="2">The sequence shown here is derived from an EMBL/GenBank/DDBJ whole genome shotgun (WGS) entry which is preliminary data.</text>
</comment>
<sequence>MATTSIAPNDANIIYSPGNWLVAAAGASTINAGAYCRMMLTGTKTLSLGFTLPATQDTTIPVLTVIVDGVAADYSLAASISVTLPSFSAAATQHYVELIVKNTPSYQATNLWTPQLSMVTLSGITVDSGGATQALAARSKQILILSQSVSIGFRSQGDTSVDSADNNARYGWAYLQRDYLDAEVGVVGFSGQGLSIAGNGNVPDLLTTYNLLWSGQARSFATNPDMIVVADADNDIAAYVSEGTASGSPANVQANLTTLADNLKAASPDSKIVLMTPFTPYEFASVPAATITEYVSGFEAAALATGATFVNALACQSTTDPTSDGLHPQASVQLGKCGPAVASLLRPVLYPAGSGRSYVFS</sequence>
<dbReference type="EMBL" id="WOTB01000020">
    <property type="protein sequence ID" value="NHN85815.1"/>
    <property type="molecule type" value="Genomic_DNA"/>
</dbReference>
<dbReference type="Proteomes" id="UP000635278">
    <property type="component" value="Unassembled WGS sequence"/>
</dbReference>
<accession>A0ABX0JS23</accession>
<dbReference type="Gene3D" id="3.40.50.1110">
    <property type="entry name" value="SGNH hydrolase"/>
    <property type="match status" value="1"/>
</dbReference>
<proteinExistence type="predicted"/>
<dbReference type="InterPro" id="IPR036514">
    <property type="entry name" value="SGNH_hydro_sf"/>
</dbReference>
<dbReference type="SUPFAM" id="SSF52266">
    <property type="entry name" value="SGNH hydrolase"/>
    <property type="match status" value="1"/>
</dbReference>
<gene>
    <name evidence="2" type="ORF">GOB93_14355</name>
</gene>